<evidence type="ECO:0000313" key="1">
    <source>
        <dbReference type="EMBL" id="GFA89282.1"/>
    </source>
</evidence>
<dbReference type="AlphaFoldDB" id="A0A699KEL2"/>
<feature type="non-terminal residue" evidence="1">
    <location>
        <position position="1"/>
    </location>
</feature>
<accession>A0A699KEL2</accession>
<proteinExistence type="predicted"/>
<dbReference type="EMBL" id="BKCJ010508841">
    <property type="protein sequence ID" value="GFA89282.1"/>
    <property type="molecule type" value="Genomic_DNA"/>
</dbReference>
<sequence>DNDTTEQKRYLEIVPEHDDDVIIKAIPLSSKSPTIDKDLIKKLEDSDGEHHLLGRIVGFKGLHEITTAQLVLLVYKVNAVINKVNAAKIKSYNC</sequence>
<protein>
    <submittedName>
        <fullName evidence="1">Uncharacterized protein</fullName>
    </submittedName>
</protein>
<reference evidence="1" key="1">
    <citation type="journal article" date="2019" name="Sci. Rep.">
        <title>Draft genome of Tanacetum cinerariifolium, the natural source of mosquito coil.</title>
        <authorList>
            <person name="Yamashiro T."/>
            <person name="Shiraishi A."/>
            <person name="Satake H."/>
            <person name="Nakayama K."/>
        </authorList>
    </citation>
    <scope>NUCLEOTIDE SEQUENCE</scope>
</reference>
<name>A0A699KEL2_TANCI</name>
<gene>
    <name evidence="1" type="ORF">Tci_661254</name>
</gene>
<comment type="caution">
    <text evidence="1">The sequence shown here is derived from an EMBL/GenBank/DDBJ whole genome shotgun (WGS) entry which is preliminary data.</text>
</comment>
<organism evidence="1">
    <name type="scientific">Tanacetum cinerariifolium</name>
    <name type="common">Dalmatian daisy</name>
    <name type="synonym">Chrysanthemum cinerariifolium</name>
    <dbReference type="NCBI Taxonomy" id="118510"/>
    <lineage>
        <taxon>Eukaryota</taxon>
        <taxon>Viridiplantae</taxon>
        <taxon>Streptophyta</taxon>
        <taxon>Embryophyta</taxon>
        <taxon>Tracheophyta</taxon>
        <taxon>Spermatophyta</taxon>
        <taxon>Magnoliopsida</taxon>
        <taxon>eudicotyledons</taxon>
        <taxon>Gunneridae</taxon>
        <taxon>Pentapetalae</taxon>
        <taxon>asterids</taxon>
        <taxon>campanulids</taxon>
        <taxon>Asterales</taxon>
        <taxon>Asteraceae</taxon>
        <taxon>Asteroideae</taxon>
        <taxon>Anthemideae</taxon>
        <taxon>Anthemidinae</taxon>
        <taxon>Tanacetum</taxon>
    </lineage>
</organism>